<evidence type="ECO:0000256" key="4">
    <source>
        <dbReference type="ARBA" id="ARBA00023172"/>
    </source>
</evidence>
<evidence type="ECO:0000256" key="3">
    <source>
        <dbReference type="ARBA" id="ARBA00023054"/>
    </source>
</evidence>
<comment type="function">
    <text evidence="1">Involved in DNA recombination.</text>
</comment>
<proteinExistence type="inferred from homology"/>
<evidence type="ECO:0000256" key="1">
    <source>
        <dbReference type="ARBA" id="ARBA00003416"/>
    </source>
</evidence>
<keyword evidence="3" id="KW-0175">Coiled coil</keyword>
<dbReference type="InterPro" id="IPR003798">
    <property type="entry name" value="DNA_recombination_RmuC"/>
</dbReference>
<comment type="caution">
    <text evidence="6">The sequence shown here is derived from an EMBL/GenBank/DDBJ whole genome shotgun (WGS) entry which is preliminary data.</text>
</comment>
<dbReference type="RefSeq" id="WP_139086465.1">
    <property type="nucleotide sequence ID" value="NZ_VDFR01000011.1"/>
</dbReference>
<evidence type="ECO:0000313" key="7">
    <source>
        <dbReference type="Proteomes" id="UP000306740"/>
    </source>
</evidence>
<organism evidence="6 7">
    <name type="scientific">Mumia zhuanghuii</name>
    <dbReference type="NCBI Taxonomy" id="2585211"/>
    <lineage>
        <taxon>Bacteria</taxon>
        <taxon>Bacillati</taxon>
        <taxon>Actinomycetota</taxon>
        <taxon>Actinomycetes</taxon>
        <taxon>Propionibacteriales</taxon>
        <taxon>Nocardioidaceae</taxon>
        <taxon>Mumia</taxon>
    </lineage>
</organism>
<dbReference type="Pfam" id="PF02646">
    <property type="entry name" value="RmuC"/>
    <property type="match status" value="1"/>
</dbReference>
<gene>
    <name evidence="6" type="ORF">FHE65_03050</name>
    <name evidence="5" type="ORF">FHE65_08095</name>
</gene>
<protein>
    <submittedName>
        <fullName evidence="6">DNA recombination protein RmuC</fullName>
    </submittedName>
</protein>
<comment type="similarity">
    <text evidence="2">Belongs to the RmuC family.</text>
</comment>
<keyword evidence="4" id="KW-0233">DNA recombination</keyword>
<evidence type="ECO:0000313" key="5">
    <source>
        <dbReference type="EMBL" id="TNC48079.1"/>
    </source>
</evidence>
<dbReference type="AlphaFoldDB" id="A0A5C4MXY3"/>
<reference evidence="6 7" key="1">
    <citation type="submission" date="2019-05" db="EMBL/GenBank/DDBJ databases">
        <title>Mumia sp. nov., isolated from the intestinal contents of plateau pika (Ochotona curzoniae) in the Qinghai-Tibet plateau of China.</title>
        <authorList>
            <person name="Tian Z."/>
        </authorList>
    </citation>
    <scope>NUCLEOTIDE SEQUENCE [LARGE SCALE GENOMIC DNA]</scope>
    <source>
        <strain evidence="7">527</strain>
        <strain evidence="6">Z527</strain>
    </source>
</reference>
<dbReference type="PANTHER" id="PTHR30563">
    <property type="entry name" value="DNA RECOMBINATION PROTEIN RMUC"/>
    <property type="match status" value="1"/>
</dbReference>
<sequence length="393" mass="42761">MLTLLLVALLALVAGLAGGLVLGSGLLRRQDATATDHAQLSAHVAERAVGPVKESLDRFDNRLREIEEGRVSWQSQLREQVEQVRTTSESLRRETASLSTALRKPQVRGRWGEMHLQRAAELAGMVDRVDFDLQATVRDGGAALRPDMVVHLAGDKQVVVDSKVPLDAFLDATEAEDEDEYAAHLRRHARQLRTHVDGLSAKAYWRQFPTAPEFVVLFVPGEAFLSAALDTDPSILEDAAAKRVVLATPTTLIALLRTVGYAWTQAQLADQAREVHTLARELYERLGTLGKHFGKVGRSLDAAVGAYNGAVGSLETRVLVTARRMAEMHAPDTELDAPVPVESRTRALQAVELEPAVEVERVETPDPIVDALLSAEAARAEGSETPPPARRTG</sequence>
<dbReference type="OrthoDB" id="370725at2"/>
<name>A0A5C4MXY3_9ACTN</name>
<dbReference type="EMBL" id="VDFR01000011">
    <property type="protein sequence ID" value="TNC50964.1"/>
    <property type="molecule type" value="Genomic_DNA"/>
</dbReference>
<dbReference type="EMBL" id="VDFR01000039">
    <property type="protein sequence ID" value="TNC48079.1"/>
    <property type="molecule type" value="Genomic_DNA"/>
</dbReference>
<evidence type="ECO:0000256" key="2">
    <source>
        <dbReference type="ARBA" id="ARBA00009840"/>
    </source>
</evidence>
<accession>A0A5C4MXY3</accession>
<dbReference type="GO" id="GO:0006310">
    <property type="term" value="P:DNA recombination"/>
    <property type="evidence" value="ECO:0007669"/>
    <property type="project" value="UniProtKB-KW"/>
</dbReference>
<evidence type="ECO:0000313" key="6">
    <source>
        <dbReference type="EMBL" id="TNC50964.1"/>
    </source>
</evidence>
<dbReference type="PANTHER" id="PTHR30563:SF0">
    <property type="entry name" value="DNA RECOMBINATION PROTEIN RMUC"/>
    <property type="match status" value="1"/>
</dbReference>
<dbReference type="Proteomes" id="UP000306740">
    <property type="component" value="Unassembled WGS sequence"/>
</dbReference>